<keyword evidence="5" id="KW-1185">Reference proteome</keyword>
<name>A0ABW2WY99_9ACTN</name>
<comment type="caution">
    <text evidence="4">The sequence shown here is derived from an EMBL/GenBank/DDBJ whole genome shotgun (WGS) entry which is preliminary data.</text>
</comment>
<dbReference type="SUPFAM" id="SSF53850">
    <property type="entry name" value="Periplasmic binding protein-like II"/>
    <property type="match status" value="1"/>
</dbReference>
<gene>
    <name evidence="4" type="ORF">ACFQ2K_30760</name>
</gene>
<keyword evidence="2" id="KW-1133">Transmembrane helix</keyword>
<keyword evidence="2" id="KW-0812">Transmembrane</keyword>
<dbReference type="InterPro" id="IPR024370">
    <property type="entry name" value="PBP_domain"/>
</dbReference>
<evidence type="ECO:0000313" key="4">
    <source>
        <dbReference type="EMBL" id="MFD0626439.1"/>
    </source>
</evidence>
<dbReference type="PANTHER" id="PTHR30570:SF1">
    <property type="entry name" value="PHOSPHATE-BINDING PROTEIN PSTS"/>
    <property type="match status" value="1"/>
</dbReference>
<evidence type="ECO:0000256" key="2">
    <source>
        <dbReference type="SAM" id="Phobius"/>
    </source>
</evidence>
<organism evidence="4 5">
    <name type="scientific">Streptomyces sanglieri</name>
    <dbReference type="NCBI Taxonomy" id="193460"/>
    <lineage>
        <taxon>Bacteria</taxon>
        <taxon>Bacillati</taxon>
        <taxon>Actinomycetota</taxon>
        <taxon>Actinomycetes</taxon>
        <taxon>Kitasatosporales</taxon>
        <taxon>Streptomycetaceae</taxon>
        <taxon>Streptomyces</taxon>
    </lineage>
</organism>
<keyword evidence="2" id="KW-0472">Membrane</keyword>
<dbReference type="Proteomes" id="UP001596915">
    <property type="component" value="Unassembled WGS sequence"/>
</dbReference>
<evidence type="ECO:0000259" key="3">
    <source>
        <dbReference type="Pfam" id="PF12849"/>
    </source>
</evidence>
<proteinExistence type="predicted"/>
<keyword evidence="1" id="KW-0732">Signal</keyword>
<dbReference type="EMBL" id="JBHTGL010000008">
    <property type="protein sequence ID" value="MFD0626439.1"/>
    <property type="molecule type" value="Genomic_DNA"/>
</dbReference>
<feature type="transmembrane region" description="Helical" evidence="2">
    <location>
        <begin position="6"/>
        <end position="28"/>
    </location>
</feature>
<feature type="domain" description="PBP" evidence="3">
    <location>
        <begin position="228"/>
        <end position="481"/>
    </location>
</feature>
<protein>
    <submittedName>
        <fullName evidence="4">PstS family phosphate ABC transporter substrate-binding protein</fullName>
    </submittedName>
</protein>
<evidence type="ECO:0000256" key="1">
    <source>
        <dbReference type="ARBA" id="ARBA00022729"/>
    </source>
</evidence>
<dbReference type="PANTHER" id="PTHR30570">
    <property type="entry name" value="PERIPLASMIC PHOSPHATE BINDING COMPONENT OF PHOSPHATE ABC TRANSPORTER"/>
    <property type="match status" value="1"/>
</dbReference>
<accession>A0ABW2WY99</accession>
<dbReference type="Gene3D" id="3.40.190.10">
    <property type="entry name" value="Periplasmic binding protein-like II"/>
    <property type="match status" value="2"/>
</dbReference>
<dbReference type="Pfam" id="PF12849">
    <property type="entry name" value="PBP_like_2"/>
    <property type="match status" value="1"/>
</dbReference>
<reference evidence="5" key="1">
    <citation type="journal article" date="2019" name="Int. J. Syst. Evol. Microbiol.">
        <title>The Global Catalogue of Microorganisms (GCM) 10K type strain sequencing project: providing services to taxonomists for standard genome sequencing and annotation.</title>
        <authorList>
            <consortium name="The Broad Institute Genomics Platform"/>
            <consortium name="The Broad Institute Genome Sequencing Center for Infectious Disease"/>
            <person name="Wu L."/>
            <person name="Ma J."/>
        </authorList>
    </citation>
    <scope>NUCLEOTIDE SEQUENCE [LARGE SCALE GENOMIC DNA]</scope>
    <source>
        <strain evidence="5">JCM 12607</strain>
    </source>
</reference>
<dbReference type="InterPro" id="IPR050811">
    <property type="entry name" value="Phosphate_ABC_transporter"/>
</dbReference>
<evidence type="ECO:0000313" key="5">
    <source>
        <dbReference type="Proteomes" id="UP001596915"/>
    </source>
</evidence>
<sequence>MEWLSAENIVAVATAVLGVLASIGVLWYERRVPRRKRIGYRVQMDTPIGSEAGLGRANVRLGLFGETPDMDDATLVLLRIENDGSQSIADNDYTGRGLHGLTAEFTGRTVHSVAVTHAPGADHLMEHFTPDGGLRQSGSRIRLPRVPLNRGEHFKLLVLLTGAAVDSPIRIVGGIQDGEVGPNRAVRPDDKPPLFGPAARLITVALTVCVVTLASIILVRDNTPPPMGCRRGTLVVTGSTAFRPALLDLAKKYERECEGSDIRVQVHGSNAGIRDLAVRGAEAGSSGAPAVIAFSDGPRPDGFPQLGESRVAVSLFRLVVNDRVGLKNLSLTDVRRIYRGEIRNWKTLGGPDLPVLLVSRDANSGTREVFQRRVLGHNEPAQSSRDCTTKDDVRARVVRCELDSTEQVLAMVGRRDGAIGYSELRLGTPLRGAHPLAIDSATPSADTIGSSSYPYREIEYAYTYGRPPTGSLTAGFLGYLTRGDGQDVIRARGHLPCAMPEALRICGER</sequence>
<feature type="transmembrane region" description="Helical" evidence="2">
    <location>
        <begin position="201"/>
        <end position="219"/>
    </location>
</feature>